<accession>A0A1E5KUV1</accession>
<evidence type="ECO:0000313" key="1">
    <source>
        <dbReference type="EMBL" id="OEH81653.1"/>
    </source>
</evidence>
<gene>
    <name evidence="1" type="ORF">BCR26_15925</name>
</gene>
<dbReference type="Proteomes" id="UP000095256">
    <property type="component" value="Unassembled WGS sequence"/>
</dbReference>
<organism evidence="1 2">
    <name type="scientific">Enterococcus rivorum</name>
    <dbReference type="NCBI Taxonomy" id="762845"/>
    <lineage>
        <taxon>Bacteria</taxon>
        <taxon>Bacillati</taxon>
        <taxon>Bacillota</taxon>
        <taxon>Bacilli</taxon>
        <taxon>Lactobacillales</taxon>
        <taxon>Enterococcaceae</taxon>
        <taxon>Enterococcus</taxon>
    </lineage>
</organism>
<name>A0A1E5KUV1_9ENTE</name>
<dbReference type="AlphaFoldDB" id="A0A1E5KUV1"/>
<dbReference type="OrthoDB" id="2339804at2"/>
<proteinExistence type="predicted"/>
<sequence length="94" mass="10397">MTTIKVECERLAEKVAKVKTAANNYQDKVVSSSLAFMEVNEDLQGQGYDSLLSQISKRLEGQKKLVAECNVLTDAMKDYQQAMSEAESSANFPT</sequence>
<dbReference type="STRING" id="762845.BCR26_15925"/>
<comment type="caution">
    <text evidence="1">The sequence shown here is derived from an EMBL/GenBank/DDBJ whole genome shotgun (WGS) entry which is preliminary data.</text>
</comment>
<evidence type="ECO:0000313" key="2">
    <source>
        <dbReference type="Proteomes" id="UP000095256"/>
    </source>
</evidence>
<dbReference type="EMBL" id="MIEK01000039">
    <property type="protein sequence ID" value="OEH81653.1"/>
    <property type="molecule type" value="Genomic_DNA"/>
</dbReference>
<dbReference type="RefSeq" id="WP_069699362.1">
    <property type="nucleotide sequence ID" value="NZ_JAGGMA010000015.1"/>
</dbReference>
<keyword evidence="2" id="KW-1185">Reference proteome</keyword>
<protein>
    <submittedName>
        <fullName evidence="1">Uncharacterized protein</fullName>
    </submittedName>
</protein>
<reference evidence="1 2" key="1">
    <citation type="submission" date="2016-09" db="EMBL/GenBank/DDBJ databases">
        <authorList>
            <person name="Capua I."/>
            <person name="De Benedictis P."/>
            <person name="Joannis T."/>
            <person name="Lombin L.H."/>
            <person name="Cattoli G."/>
        </authorList>
    </citation>
    <scope>NUCLEOTIDE SEQUENCE [LARGE SCALE GENOMIC DNA]</scope>
    <source>
        <strain evidence="1 2">LMG 25899</strain>
    </source>
</reference>